<evidence type="ECO:0000313" key="3">
    <source>
        <dbReference type="RefSeq" id="XP_044932321.1"/>
    </source>
</evidence>
<accession>A0A8U0UZS3</accession>
<protein>
    <submittedName>
        <fullName evidence="3">Uncharacterized protein LOC101685187</fullName>
    </submittedName>
</protein>
<feature type="region of interest" description="Disordered" evidence="1">
    <location>
        <begin position="1"/>
        <end position="25"/>
    </location>
</feature>
<organism evidence="2 3">
    <name type="scientific">Mustela putorius furo</name>
    <name type="common">European domestic ferret</name>
    <name type="synonym">Mustela furo</name>
    <dbReference type="NCBI Taxonomy" id="9669"/>
    <lineage>
        <taxon>Eukaryota</taxon>
        <taxon>Metazoa</taxon>
        <taxon>Chordata</taxon>
        <taxon>Craniata</taxon>
        <taxon>Vertebrata</taxon>
        <taxon>Euteleostomi</taxon>
        <taxon>Mammalia</taxon>
        <taxon>Eutheria</taxon>
        <taxon>Laurasiatheria</taxon>
        <taxon>Carnivora</taxon>
        <taxon>Caniformia</taxon>
        <taxon>Musteloidea</taxon>
        <taxon>Mustelidae</taxon>
        <taxon>Mustelinae</taxon>
        <taxon>Mustela</taxon>
    </lineage>
</organism>
<dbReference type="GeneID" id="101685187"/>
<evidence type="ECO:0000313" key="2">
    <source>
        <dbReference type="Proteomes" id="UP000000715"/>
    </source>
</evidence>
<gene>
    <name evidence="3" type="primary">LOC101685187</name>
</gene>
<proteinExistence type="predicted"/>
<dbReference type="RefSeq" id="XP_044932321.1">
    <property type="nucleotide sequence ID" value="XM_045076386.1"/>
</dbReference>
<sequence length="212" mass="22543">MNSRPVAPHSARGPLRVPGQGHKRLLPSQQMELVGSPPVRPSLPRPVGATPLSLRLSLRHAARTCPWTVLRALSARRPRGSRWSPSPAPDGFPCVQSRQTQEGTAAHGSEGADPLRAPVQREAVPGAPANGPPRREAPGRTPRSGHAACSVLPPRGPSHRPPAHLSEQERGPGSGRLVQIPYPWVAHLCRTLATKVTYVSPWAAEVGPPGVL</sequence>
<feature type="region of interest" description="Disordered" evidence="1">
    <location>
        <begin position="76"/>
        <end position="175"/>
    </location>
</feature>
<dbReference type="Proteomes" id="UP000000715">
    <property type="component" value="Unplaced"/>
</dbReference>
<dbReference type="AlphaFoldDB" id="A0A8U0UZS3"/>
<dbReference type="KEGG" id="mpuf:101685187"/>
<name>A0A8U0UZS3_MUSPF</name>
<reference evidence="3" key="1">
    <citation type="submission" date="2025-08" db="UniProtKB">
        <authorList>
            <consortium name="RefSeq"/>
        </authorList>
    </citation>
    <scope>IDENTIFICATION</scope>
    <source>
        <tissue evidence="3">Brain</tissue>
    </source>
</reference>
<evidence type="ECO:0000256" key="1">
    <source>
        <dbReference type="SAM" id="MobiDB-lite"/>
    </source>
</evidence>
<keyword evidence="2" id="KW-1185">Reference proteome</keyword>